<dbReference type="InterPro" id="IPR044925">
    <property type="entry name" value="His-Me_finger_sf"/>
</dbReference>
<dbReference type="InterPro" id="IPR010982">
    <property type="entry name" value="Lambda_DNA-bd_dom_sf"/>
</dbReference>
<dbReference type="SUPFAM" id="SSF47413">
    <property type="entry name" value="lambda repressor-like DNA-binding domains"/>
    <property type="match status" value="1"/>
</dbReference>
<organism evidence="2">
    <name type="scientific">marine sediment metagenome</name>
    <dbReference type="NCBI Taxonomy" id="412755"/>
    <lineage>
        <taxon>unclassified sequences</taxon>
        <taxon>metagenomes</taxon>
        <taxon>ecological metagenomes</taxon>
    </lineage>
</organism>
<dbReference type="AlphaFoldDB" id="A0A0F9RPB9"/>
<dbReference type="SUPFAM" id="SSF54060">
    <property type="entry name" value="His-Me finger endonucleases"/>
    <property type="match status" value="1"/>
</dbReference>
<reference evidence="2" key="1">
    <citation type="journal article" date="2015" name="Nature">
        <title>Complex archaea that bridge the gap between prokaryotes and eukaryotes.</title>
        <authorList>
            <person name="Spang A."/>
            <person name="Saw J.H."/>
            <person name="Jorgensen S.L."/>
            <person name="Zaremba-Niedzwiedzka K."/>
            <person name="Martijn J."/>
            <person name="Lind A.E."/>
            <person name="van Eijk R."/>
            <person name="Schleper C."/>
            <person name="Guy L."/>
            <person name="Ettema T.J."/>
        </authorList>
    </citation>
    <scope>NUCLEOTIDE SEQUENCE</scope>
</reference>
<sequence>MSRVLDIGDPMKTLIITDLGEFRVYRTGEVCHVDSRGMVHLLTPFMGKRGYYNFYVRSGKSRKHLYLHRLLAMAFVSNPKNLPQIRHLDGNKLNNNIENLIWGTQAENNRDKARHGVDNSGERCGSAKLTWPIVQAIRKLIKRKCPVSQMRLAEFFGVSQPTICDILKGKTWHAY</sequence>
<dbReference type="InterPro" id="IPR003615">
    <property type="entry name" value="HNH_nuc"/>
</dbReference>
<proteinExistence type="predicted"/>
<dbReference type="Gene3D" id="3.90.75.20">
    <property type="match status" value="1"/>
</dbReference>
<protein>
    <recommendedName>
        <fullName evidence="1">HNH nuclease domain-containing protein</fullName>
    </recommendedName>
</protein>
<gene>
    <name evidence="2" type="ORF">LCGC14_0948940</name>
</gene>
<evidence type="ECO:0000259" key="1">
    <source>
        <dbReference type="Pfam" id="PF13392"/>
    </source>
</evidence>
<dbReference type="EMBL" id="LAZR01003364">
    <property type="protein sequence ID" value="KKN19138.1"/>
    <property type="molecule type" value="Genomic_DNA"/>
</dbReference>
<feature type="domain" description="HNH nuclease" evidence="1">
    <location>
        <begin position="66"/>
        <end position="110"/>
    </location>
</feature>
<name>A0A0F9RPB9_9ZZZZ</name>
<evidence type="ECO:0000313" key="2">
    <source>
        <dbReference type="EMBL" id="KKN19138.1"/>
    </source>
</evidence>
<dbReference type="GO" id="GO:0003677">
    <property type="term" value="F:DNA binding"/>
    <property type="evidence" value="ECO:0007669"/>
    <property type="project" value="InterPro"/>
</dbReference>
<dbReference type="Pfam" id="PF13392">
    <property type="entry name" value="HNH_3"/>
    <property type="match status" value="1"/>
</dbReference>
<accession>A0A0F9RPB9</accession>
<dbReference type="Gene3D" id="1.10.260.40">
    <property type="entry name" value="lambda repressor-like DNA-binding domains"/>
    <property type="match status" value="1"/>
</dbReference>
<comment type="caution">
    <text evidence="2">The sequence shown here is derived from an EMBL/GenBank/DDBJ whole genome shotgun (WGS) entry which is preliminary data.</text>
</comment>